<dbReference type="Gene3D" id="1.20.1740.10">
    <property type="entry name" value="Amino acid/polyamine transporter I"/>
    <property type="match status" value="1"/>
</dbReference>
<evidence type="ECO:0000256" key="1">
    <source>
        <dbReference type="ARBA" id="ARBA00004370"/>
    </source>
</evidence>
<evidence type="ECO:0000256" key="5">
    <source>
        <dbReference type="SAM" id="Phobius"/>
    </source>
</evidence>
<keyword evidence="4 5" id="KW-0472">Membrane</keyword>
<dbReference type="InterPro" id="IPR013057">
    <property type="entry name" value="AA_transpt_TM"/>
</dbReference>
<dbReference type="Proteomes" id="UP000187209">
    <property type="component" value="Unassembled WGS sequence"/>
</dbReference>
<feature type="transmembrane region" description="Helical" evidence="5">
    <location>
        <begin position="235"/>
        <end position="255"/>
    </location>
</feature>
<sequence>MKKLTLFAFTVNQTVGVGFLGLPYAFQHSGMIYSIIVLAFCCYLSYYVGTLAVEIIFKDYEIKVPLHGKKLKQYVQLVDDHHSIIICALLTIFGSGCALAFSLIFASSMSLNIPLPYFPTCDIYDTAHPECLINFRIYLTIFIISTYILALRGVHEQKSVQLLMAFLRLLLVTTLVLVALYRIISGVSTEPISIINPSEIESTFSVIVYAVVYHHALPSIAQICEDSIIEMPKLVTWAIFISYALVGTIIGIAFPNVSAQCNLSYGYLDGVFGEIIKIIVMILPATDVIASGPVVVIMITENILGYFHEKSRTYEVLVISCIVAILYSVAFFMQDLFGVIDAAGMSMIAIVFLYIPVIHLKHWREDASARHDSKDFHHMISYFVMGVSIFYMTYRLVLVIYSLV</sequence>
<feature type="transmembrane region" description="Helical" evidence="5">
    <location>
        <begin position="32"/>
        <end position="57"/>
    </location>
</feature>
<dbReference type="PANTHER" id="PTHR16189">
    <property type="entry name" value="TRANSMEMBRANE PROTEIN 104-RELATED"/>
    <property type="match status" value="1"/>
</dbReference>
<keyword evidence="8" id="KW-1185">Reference proteome</keyword>
<dbReference type="Pfam" id="PF01490">
    <property type="entry name" value="Aa_trans"/>
    <property type="match status" value="1"/>
</dbReference>
<comment type="caution">
    <text evidence="7">The sequence shown here is derived from an EMBL/GenBank/DDBJ whole genome shotgun (WGS) entry which is preliminary data.</text>
</comment>
<proteinExistence type="predicted"/>
<evidence type="ECO:0000313" key="7">
    <source>
        <dbReference type="EMBL" id="OMJ81623.1"/>
    </source>
</evidence>
<dbReference type="GO" id="GO:0016020">
    <property type="term" value="C:membrane"/>
    <property type="evidence" value="ECO:0007669"/>
    <property type="project" value="UniProtKB-SubCell"/>
</dbReference>
<reference evidence="7 8" key="1">
    <citation type="submission" date="2016-11" db="EMBL/GenBank/DDBJ databases">
        <title>The macronuclear genome of Stentor coeruleus: a giant cell with tiny introns.</title>
        <authorList>
            <person name="Slabodnick M."/>
            <person name="Ruby J.G."/>
            <person name="Reiff S.B."/>
            <person name="Swart E.C."/>
            <person name="Gosai S."/>
            <person name="Prabakaran S."/>
            <person name="Witkowska E."/>
            <person name="Larue G.E."/>
            <person name="Fisher S."/>
            <person name="Freeman R.M."/>
            <person name="Gunawardena J."/>
            <person name="Chu W."/>
            <person name="Stover N.A."/>
            <person name="Gregory B.D."/>
            <person name="Nowacki M."/>
            <person name="Derisi J."/>
            <person name="Roy S.W."/>
            <person name="Marshall W.F."/>
            <person name="Sood P."/>
        </authorList>
    </citation>
    <scope>NUCLEOTIDE SEQUENCE [LARGE SCALE GENOMIC DNA]</scope>
    <source>
        <strain evidence="7">WM001</strain>
    </source>
</reference>
<protein>
    <recommendedName>
        <fullName evidence="6">Amino acid transporter transmembrane domain-containing protein</fullName>
    </recommendedName>
</protein>
<dbReference type="AlphaFoldDB" id="A0A1R2BXU3"/>
<accession>A0A1R2BXU3</accession>
<comment type="subcellular location">
    <subcellularLocation>
        <location evidence="1">Membrane</location>
    </subcellularLocation>
</comment>
<keyword evidence="3 5" id="KW-1133">Transmembrane helix</keyword>
<organism evidence="7 8">
    <name type="scientific">Stentor coeruleus</name>
    <dbReference type="NCBI Taxonomy" id="5963"/>
    <lineage>
        <taxon>Eukaryota</taxon>
        <taxon>Sar</taxon>
        <taxon>Alveolata</taxon>
        <taxon>Ciliophora</taxon>
        <taxon>Postciliodesmatophora</taxon>
        <taxon>Heterotrichea</taxon>
        <taxon>Heterotrichida</taxon>
        <taxon>Stentoridae</taxon>
        <taxon>Stentor</taxon>
    </lineage>
</organism>
<evidence type="ECO:0000259" key="6">
    <source>
        <dbReference type="Pfam" id="PF01490"/>
    </source>
</evidence>
<feature type="transmembrane region" description="Helical" evidence="5">
    <location>
        <begin position="339"/>
        <end position="358"/>
    </location>
</feature>
<evidence type="ECO:0000256" key="3">
    <source>
        <dbReference type="ARBA" id="ARBA00022989"/>
    </source>
</evidence>
<feature type="domain" description="Amino acid transporter transmembrane" evidence="6">
    <location>
        <begin position="6"/>
        <end position="396"/>
    </location>
</feature>
<keyword evidence="2 5" id="KW-0812">Transmembrane</keyword>
<evidence type="ECO:0000256" key="4">
    <source>
        <dbReference type="ARBA" id="ARBA00023136"/>
    </source>
</evidence>
<name>A0A1R2BXU3_9CILI</name>
<dbReference type="EMBL" id="MPUH01000372">
    <property type="protein sequence ID" value="OMJ81623.1"/>
    <property type="molecule type" value="Genomic_DNA"/>
</dbReference>
<evidence type="ECO:0000256" key="2">
    <source>
        <dbReference type="ARBA" id="ARBA00022692"/>
    </source>
</evidence>
<feature type="transmembrane region" description="Helical" evidence="5">
    <location>
        <begin position="135"/>
        <end position="154"/>
    </location>
</feature>
<feature type="transmembrane region" description="Helical" evidence="5">
    <location>
        <begin position="312"/>
        <end position="333"/>
    </location>
</feature>
<evidence type="ECO:0000313" key="8">
    <source>
        <dbReference type="Proteomes" id="UP000187209"/>
    </source>
</evidence>
<feature type="transmembrane region" description="Helical" evidence="5">
    <location>
        <begin position="379"/>
        <end position="403"/>
    </location>
</feature>
<feature type="transmembrane region" description="Helical" evidence="5">
    <location>
        <begin position="275"/>
        <end position="300"/>
    </location>
</feature>
<feature type="transmembrane region" description="Helical" evidence="5">
    <location>
        <begin position="84"/>
        <end position="106"/>
    </location>
</feature>
<feature type="transmembrane region" description="Helical" evidence="5">
    <location>
        <begin position="166"/>
        <end position="184"/>
    </location>
</feature>
<gene>
    <name evidence="7" type="ORF">SteCoe_17839</name>
</gene>